<dbReference type="AlphaFoldDB" id="A0A378IR08"/>
<feature type="transmembrane region" description="Helical" evidence="1">
    <location>
        <begin position="36"/>
        <end position="56"/>
    </location>
</feature>
<dbReference type="InterPro" id="IPR005804">
    <property type="entry name" value="FA_desaturase_dom"/>
</dbReference>
<keyword evidence="1" id="KW-0472">Membrane</keyword>
<dbReference type="GO" id="GO:0016020">
    <property type="term" value="C:membrane"/>
    <property type="evidence" value="ECO:0007669"/>
    <property type="project" value="TreeGrafter"/>
</dbReference>
<keyword evidence="1" id="KW-0812">Transmembrane</keyword>
<dbReference type="EMBL" id="UGNY01000001">
    <property type="protein sequence ID" value="STX37559.1"/>
    <property type="molecule type" value="Genomic_DNA"/>
</dbReference>
<feature type="transmembrane region" description="Helical" evidence="1">
    <location>
        <begin position="62"/>
        <end position="81"/>
    </location>
</feature>
<evidence type="ECO:0000313" key="4">
    <source>
        <dbReference type="Proteomes" id="UP000254033"/>
    </source>
</evidence>
<dbReference type="PANTHER" id="PTHR19353">
    <property type="entry name" value="FATTY ACID DESATURASE 2"/>
    <property type="match status" value="1"/>
</dbReference>
<feature type="transmembrane region" description="Helical" evidence="1">
    <location>
        <begin position="160"/>
        <end position="177"/>
    </location>
</feature>
<proteinExistence type="predicted"/>
<protein>
    <submittedName>
        <fullName evidence="3">Fatty acid desaturase</fullName>
    </submittedName>
</protein>
<dbReference type="PANTHER" id="PTHR19353:SF73">
    <property type="entry name" value="FATTY ACID DESATURASE"/>
    <property type="match status" value="1"/>
</dbReference>
<organism evidence="3 4">
    <name type="scientific">Legionella feeleii</name>
    <dbReference type="NCBI Taxonomy" id="453"/>
    <lineage>
        <taxon>Bacteria</taxon>
        <taxon>Pseudomonadati</taxon>
        <taxon>Pseudomonadota</taxon>
        <taxon>Gammaproteobacteria</taxon>
        <taxon>Legionellales</taxon>
        <taxon>Legionellaceae</taxon>
        <taxon>Legionella</taxon>
    </lineage>
</organism>
<evidence type="ECO:0000313" key="3">
    <source>
        <dbReference type="EMBL" id="STX37559.1"/>
    </source>
</evidence>
<reference evidence="3 4" key="1">
    <citation type="submission" date="2018-06" db="EMBL/GenBank/DDBJ databases">
        <authorList>
            <consortium name="Pathogen Informatics"/>
            <person name="Doyle S."/>
        </authorList>
    </citation>
    <scope>NUCLEOTIDE SEQUENCE [LARGE SCALE GENOMIC DNA]</scope>
    <source>
        <strain evidence="3 4">NCTC11978</strain>
    </source>
</reference>
<evidence type="ECO:0000256" key="1">
    <source>
        <dbReference type="SAM" id="Phobius"/>
    </source>
</evidence>
<dbReference type="GO" id="GO:0016717">
    <property type="term" value="F:oxidoreductase activity, acting on paired donors, with oxidation of a pair of donors resulting in the reduction of molecular oxygen to two molecules of water"/>
    <property type="evidence" value="ECO:0007669"/>
    <property type="project" value="TreeGrafter"/>
</dbReference>
<dbReference type="GO" id="GO:0006629">
    <property type="term" value="P:lipid metabolic process"/>
    <property type="evidence" value="ECO:0007669"/>
    <property type="project" value="InterPro"/>
</dbReference>
<feature type="domain" description="Fatty acid desaturase" evidence="2">
    <location>
        <begin position="63"/>
        <end position="305"/>
    </location>
</feature>
<evidence type="ECO:0000259" key="2">
    <source>
        <dbReference type="Pfam" id="PF00487"/>
    </source>
</evidence>
<dbReference type="Pfam" id="PF00487">
    <property type="entry name" value="FA_desaturase"/>
    <property type="match status" value="1"/>
</dbReference>
<feature type="transmembrane region" description="Helical" evidence="1">
    <location>
        <begin position="220"/>
        <end position="240"/>
    </location>
</feature>
<gene>
    <name evidence="3" type="ORF">NCTC11978_00727</name>
</gene>
<name>A0A378IR08_9GAMM</name>
<dbReference type="InterPro" id="IPR012171">
    <property type="entry name" value="Fatty_acid_desaturase"/>
</dbReference>
<feature type="transmembrane region" description="Helical" evidence="1">
    <location>
        <begin position="97"/>
        <end position="116"/>
    </location>
</feature>
<accession>A0A378IR08</accession>
<feature type="transmembrane region" description="Helical" evidence="1">
    <location>
        <begin position="197"/>
        <end position="214"/>
    </location>
</feature>
<sequence length="359" mass="42104">MKNLRYTNDIRSLIGIFLNTFPFDIYKYIATSNWRGLGEITLNFVLLILGLVILQVALSNHYWPLLILIIPLALLFTRLFVLQHDLGHGNLFKKRKYNDWVGVFTGIILFTPYFYWRKAHAIHHANGGNADTRPWVGDIKLLTVREYEAKSRWGKLVYQLYRNSLVMFFLGWIYVFGIDQRFFRKRKGFGKKEHRSVIITNLGILLLYGPIIAIAGLKFFLIAILLPQWLAGALGIYLFYVQHNFKHRYFVSSREWNLLDSALKGSTFYDLPQPLKWLTANIGYHHIHTLAPRIPFYRLAKCHKENDCFSAVPKFGLKNTKELISLKLYDEEMKQMITWKEYKAHLANLTSNIEMPHSR</sequence>
<keyword evidence="1" id="KW-1133">Transmembrane helix</keyword>
<dbReference type="Proteomes" id="UP000254033">
    <property type="component" value="Unassembled WGS sequence"/>
</dbReference>